<dbReference type="AlphaFoldDB" id="A0A1U7XKB8"/>
<name>A0A1U7XKB8_NICSY</name>
<dbReference type="eggNOG" id="KOG0017">
    <property type="taxonomic scope" value="Eukaryota"/>
</dbReference>
<dbReference type="PANTHER" id="PTHR48475:SF2">
    <property type="entry name" value="RIBONUCLEASE H"/>
    <property type="match status" value="1"/>
</dbReference>
<dbReference type="RefSeq" id="XP_009786935.1">
    <property type="nucleotide sequence ID" value="XM_009788633.1"/>
</dbReference>
<keyword evidence="1" id="KW-1185">Reference proteome</keyword>
<evidence type="ECO:0000313" key="1">
    <source>
        <dbReference type="Proteomes" id="UP000189701"/>
    </source>
</evidence>
<reference evidence="2" key="2">
    <citation type="submission" date="2025-08" db="UniProtKB">
        <authorList>
            <consortium name="RefSeq"/>
        </authorList>
    </citation>
    <scope>IDENTIFICATION</scope>
    <source>
        <tissue evidence="2">Leaf</tissue>
    </source>
</reference>
<dbReference type="Gene3D" id="1.10.340.70">
    <property type="match status" value="1"/>
</dbReference>
<protein>
    <submittedName>
        <fullName evidence="2">Uncharacterized protein LOC104234971</fullName>
    </submittedName>
</protein>
<sequence>MSGTKPDTQVEAIKDPDVIEACKATVEDLDLVQLDNTDSTRKAYVGHNLSELGKYHEFLTNNADLFAFSHSDMPGIPRHIATHQLNVDPFYPPVRQMRRKFNAAINEAVSEEVDKLLANEFDECRLDQIPRAQNIEADGLAKLAAAIENINKENVVTLLHSVIDHVEVHSVSLTWDWHNRLVAYLQDGTLPQDKKEAKKLWIQAARYNLVNGDLYKRTFGGPLAKCLGPNQTRRVLEEIHEGHCGAHMGNRALVRCLIRAKYY</sequence>
<gene>
    <name evidence="2" type="primary">LOC104234971</name>
</gene>
<dbReference type="OrthoDB" id="1690717at2759"/>
<accession>A0A1U7XKB8</accession>
<dbReference type="Proteomes" id="UP000189701">
    <property type="component" value="Unplaced"/>
</dbReference>
<organism evidence="1 2">
    <name type="scientific">Nicotiana sylvestris</name>
    <name type="common">Wood tobacco</name>
    <name type="synonym">South American tobacco</name>
    <dbReference type="NCBI Taxonomy" id="4096"/>
    <lineage>
        <taxon>Eukaryota</taxon>
        <taxon>Viridiplantae</taxon>
        <taxon>Streptophyta</taxon>
        <taxon>Embryophyta</taxon>
        <taxon>Tracheophyta</taxon>
        <taxon>Spermatophyta</taxon>
        <taxon>Magnoliopsida</taxon>
        <taxon>eudicotyledons</taxon>
        <taxon>Gunneridae</taxon>
        <taxon>Pentapetalae</taxon>
        <taxon>asterids</taxon>
        <taxon>lamiids</taxon>
        <taxon>Solanales</taxon>
        <taxon>Solanaceae</taxon>
        <taxon>Nicotianoideae</taxon>
        <taxon>Nicotianeae</taxon>
        <taxon>Nicotiana</taxon>
    </lineage>
</organism>
<proteinExistence type="predicted"/>
<evidence type="ECO:0000313" key="2">
    <source>
        <dbReference type="RefSeq" id="XP_009786935.1"/>
    </source>
</evidence>
<dbReference type="PANTHER" id="PTHR48475">
    <property type="entry name" value="RIBONUCLEASE H"/>
    <property type="match status" value="1"/>
</dbReference>
<reference evidence="1" key="1">
    <citation type="journal article" date="2013" name="Genome Biol.">
        <title>Reference genomes and transcriptomes of Nicotiana sylvestris and Nicotiana tomentosiformis.</title>
        <authorList>
            <person name="Sierro N."/>
            <person name="Battey J.N."/>
            <person name="Ouadi S."/>
            <person name="Bovet L."/>
            <person name="Goepfert S."/>
            <person name="Bakaher N."/>
            <person name="Peitsch M.C."/>
            <person name="Ivanov N.V."/>
        </authorList>
    </citation>
    <scope>NUCLEOTIDE SEQUENCE [LARGE SCALE GENOMIC DNA]</scope>
</reference>